<evidence type="ECO:0000313" key="2">
    <source>
        <dbReference type="Proteomes" id="UP000276215"/>
    </source>
</evidence>
<keyword evidence="2" id="KW-1185">Reference proteome</keyword>
<dbReference type="OrthoDB" id="5415889at2759"/>
<sequence length="130" mass="14583">MSAFNQGAQIIQMLQQLLNGQQELRGQVGELQNQRGFPILVWCRSSTYSLTRQQCLPMMLYNTSAVDFAPLRYPAGIPINNLPATFHEFKTFMEPQLQVAAEVLGLPALPGNALVDQRRAQIAEYLGILY</sequence>
<reference evidence="1 2" key="1">
    <citation type="journal article" date="2018" name="Nat. Ecol. Evol.">
        <title>Pezizomycetes genomes reveal the molecular basis of ectomycorrhizal truffle lifestyle.</title>
        <authorList>
            <person name="Murat C."/>
            <person name="Payen T."/>
            <person name="Noel B."/>
            <person name="Kuo A."/>
            <person name="Morin E."/>
            <person name="Chen J."/>
            <person name="Kohler A."/>
            <person name="Krizsan K."/>
            <person name="Balestrini R."/>
            <person name="Da Silva C."/>
            <person name="Montanini B."/>
            <person name="Hainaut M."/>
            <person name="Levati E."/>
            <person name="Barry K.W."/>
            <person name="Belfiori B."/>
            <person name="Cichocki N."/>
            <person name="Clum A."/>
            <person name="Dockter R.B."/>
            <person name="Fauchery L."/>
            <person name="Guy J."/>
            <person name="Iotti M."/>
            <person name="Le Tacon F."/>
            <person name="Lindquist E.A."/>
            <person name="Lipzen A."/>
            <person name="Malagnac F."/>
            <person name="Mello A."/>
            <person name="Molinier V."/>
            <person name="Miyauchi S."/>
            <person name="Poulain J."/>
            <person name="Riccioni C."/>
            <person name="Rubini A."/>
            <person name="Sitrit Y."/>
            <person name="Splivallo R."/>
            <person name="Traeger S."/>
            <person name="Wang M."/>
            <person name="Zifcakova L."/>
            <person name="Wipf D."/>
            <person name="Zambonelli A."/>
            <person name="Paolocci F."/>
            <person name="Nowrousian M."/>
            <person name="Ottonello S."/>
            <person name="Baldrian P."/>
            <person name="Spatafora J.W."/>
            <person name="Henrissat B."/>
            <person name="Nagy L.G."/>
            <person name="Aury J.M."/>
            <person name="Wincker P."/>
            <person name="Grigoriev I.V."/>
            <person name="Bonfante P."/>
            <person name="Martin F.M."/>
        </authorList>
    </citation>
    <scope>NUCLEOTIDE SEQUENCE [LARGE SCALE GENOMIC DNA]</scope>
    <source>
        <strain evidence="1 2">120613-1</strain>
    </source>
</reference>
<dbReference type="AlphaFoldDB" id="A0A3N4JE58"/>
<evidence type="ECO:0000313" key="1">
    <source>
        <dbReference type="EMBL" id="RPA96563.1"/>
    </source>
</evidence>
<name>A0A3N4JE58_9PEZI</name>
<organism evidence="1 2">
    <name type="scientific">Choiromyces venosus 120613-1</name>
    <dbReference type="NCBI Taxonomy" id="1336337"/>
    <lineage>
        <taxon>Eukaryota</taxon>
        <taxon>Fungi</taxon>
        <taxon>Dikarya</taxon>
        <taxon>Ascomycota</taxon>
        <taxon>Pezizomycotina</taxon>
        <taxon>Pezizomycetes</taxon>
        <taxon>Pezizales</taxon>
        <taxon>Tuberaceae</taxon>
        <taxon>Choiromyces</taxon>
    </lineage>
</organism>
<gene>
    <name evidence="1" type="ORF">L873DRAFT_1694006</name>
</gene>
<accession>A0A3N4JE58</accession>
<proteinExistence type="predicted"/>
<protein>
    <submittedName>
        <fullName evidence="1">Uncharacterized protein</fullName>
    </submittedName>
</protein>
<dbReference type="Proteomes" id="UP000276215">
    <property type="component" value="Unassembled WGS sequence"/>
</dbReference>
<dbReference type="EMBL" id="ML120413">
    <property type="protein sequence ID" value="RPA96563.1"/>
    <property type="molecule type" value="Genomic_DNA"/>
</dbReference>